<dbReference type="OrthoDB" id="1121837at2"/>
<dbReference type="EMBL" id="SDHZ01000005">
    <property type="protein sequence ID" value="RXK80721.1"/>
    <property type="molecule type" value="Genomic_DNA"/>
</dbReference>
<sequence length="101" mass="12013">MYIYNITTKVDWSIHEEWRAWMEETHMPAVLGTGCFDKHQFVRVLDIDETEGPTYAIQYYTSTMARYNHYINAHAPVLREATHVKWGERVISFRSLMEIVD</sequence>
<protein>
    <submittedName>
        <fullName evidence="1">DUF4286 family protein</fullName>
    </submittedName>
</protein>
<dbReference type="InterPro" id="IPR025563">
    <property type="entry name" value="DUF4286"/>
</dbReference>
<reference evidence="1 2" key="1">
    <citation type="submission" date="2019-01" db="EMBL/GenBank/DDBJ databases">
        <title>Filimonas sp. strain TTM-71.</title>
        <authorList>
            <person name="Chen W.-M."/>
        </authorList>
    </citation>
    <scope>NUCLEOTIDE SEQUENCE [LARGE SCALE GENOMIC DNA]</scope>
    <source>
        <strain evidence="1 2">TTM-71</strain>
    </source>
</reference>
<comment type="caution">
    <text evidence="1">The sequence shown here is derived from an EMBL/GenBank/DDBJ whole genome shotgun (WGS) entry which is preliminary data.</text>
</comment>
<dbReference type="Proteomes" id="UP000290545">
    <property type="component" value="Unassembled WGS sequence"/>
</dbReference>
<evidence type="ECO:0000313" key="1">
    <source>
        <dbReference type="EMBL" id="RXK80721.1"/>
    </source>
</evidence>
<keyword evidence="2" id="KW-1185">Reference proteome</keyword>
<dbReference type="Pfam" id="PF14114">
    <property type="entry name" value="DUF4286"/>
    <property type="match status" value="1"/>
</dbReference>
<evidence type="ECO:0000313" key="2">
    <source>
        <dbReference type="Proteomes" id="UP000290545"/>
    </source>
</evidence>
<name>A0A4Q1D0X5_9BACT</name>
<accession>A0A4Q1D0X5</accession>
<organism evidence="1 2">
    <name type="scientific">Filimonas effusa</name>
    <dbReference type="NCBI Taxonomy" id="2508721"/>
    <lineage>
        <taxon>Bacteria</taxon>
        <taxon>Pseudomonadati</taxon>
        <taxon>Bacteroidota</taxon>
        <taxon>Chitinophagia</taxon>
        <taxon>Chitinophagales</taxon>
        <taxon>Chitinophagaceae</taxon>
        <taxon>Filimonas</taxon>
    </lineage>
</organism>
<dbReference type="RefSeq" id="WP_129005748.1">
    <property type="nucleotide sequence ID" value="NZ_SDHZ01000005.1"/>
</dbReference>
<dbReference type="AlphaFoldDB" id="A0A4Q1D0X5"/>
<proteinExistence type="predicted"/>
<gene>
    <name evidence="1" type="ORF">ESB13_21370</name>
</gene>